<dbReference type="Proteomes" id="UP000275024">
    <property type="component" value="Unassembled WGS sequence"/>
</dbReference>
<gene>
    <name evidence="3" type="ORF">D7318_08685</name>
    <name evidence="2" type="ORF">D7319_07830</name>
</gene>
<sequence length="304" mass="31756">MRTRPPEPGGQGGRTVPKQGIALALIILMAFAAAIYLGANNPYDVGRSLVADPPAAMTLALAPEGAVPGGDDLASLYAQSPAAGYGAGPGGVDLPDPVATAHFSTEQVLTALTLAKEYVVAGALTPEVLAGTTTVPVRELLGAEQRQHFDEAVGGHGTLSVATDWLVRFDPDEAALADPQVRVEGGFSITEVADDILQVHGRHVFVYALRPAGVRAAPAALFTVQRQVRLQFGEEELRDRYVVVRQVETTAGPMDCAVDRSAVLHPLLAGERADHPASEGADPYVLDAERAALCATFTADDPPV</sequence>
<keyword evidence="1" id="KW-1133">Transmembrane helix</keyword>
<evidence type="ECO:0000313" key="5">
    <source>
        <dbReference type="Proteomes" id="UP000275024"/>
    </source>
</evidence>
<accession>A0A3A9WE26</accession>
<protein>
    <submittedName>
        <fullName evidence="2">Uncharacterized protein</fullName>
    </submittedName>
</protein>
<keyword evidence="4" id="KW-1185">Reference proteome</keyword>
<evidence type="ECO:0000313" key="4">
    <source>
        <dbReference type="Proteomes" id="UP000268652"/>
    </source>
</evidence>
<evidence type="ECO:0000313" key="2">
    <source>
        <dbReference type="EMBL" id="RKN11020.1"/>
    </source>
</evidence>
<name>A0A3A9WE26_9ACTN</name>
<dbReference type="Proteomes" id="UP000268652">
    <property type="component" value="Unassembled WGS sequence"/>
</dbReference>
<proteinExistence type="predicted"/>
<organism evidence="2 5">
    <name type="scientific">Streptomyces radicis</name>
    <dbReference type="NCBI Taxonomy" id="1750517"/>
    <lineage>
        <taxon>Bacteria</taxon>
        <taxon>Bacillati</taxon>
        <taxon>Actinomycetota</taxon>
        <taxon>Actinomycetes</taxon>
        <taxon>Kitasatosporales</taxon>
        <taxon>Streptomycetaceae</taxon>
        <taxon>Streptomyces</taxon>
    </lineage>
</organism>
<evidence type="ECO:0000313" key="3">
    <source>
        <dbReference type="EMBL" id="RKN25283.1"/>
    </source>
</evidence>
<dbReference type="AlphaFoldDB" id="A0A3A9WE26"/>
<reference evidence="4 5" key="1">
    <citation type="submission" date="2018-09" db="EMBL/GenBank/DDBJ databases">
        <title>Streptomyces sp. nov. DS1-2, an endophytic actinomycete isolated from roots of Dendrobium scabrilingue.</title>
        <authorList>
            <person name="Kuncharoen N."/>
            <person name="Kudo T."/>
            <person name="Ohkuma M."/>
            <person name="Yuki M."/>
            <person name="Tanasupawat S."/>
        </authorList>
    </citation>
    <scope>NUCLEOTIDE SEQUENCE [LARGE SCALE GENOMIC DNA]</scope>
    <source>
        <strain evidence="2 5">AZ1-7</strain>
        <strain evidence="3 4">DS1-2</strain>
    </source>
</reference>
<feature type="transmembrane region" description="Helical" evidence="1">
    <location>
        <begin position="21"/>
        <end position="39"/>
    </location>
</feature>
<comment type="caution">
    <text evidence="2">The sequence shown here is derived from an EMBL/GenBank/DDBJ whole genome shotgun (WGS) entry which is preliminary data.</text>
</comment>
<keyword evidence="1" id="KW-0472">Membrane</keyword>
<evidence type="ECO:0000256" key="1">
    <source>
        <dbReference type="SAM" id="Phobius"/>
    </source>
</evidence>
<dbReference type="EMBL" id="RBDX01000004">
    <property type="protein sequence ID" value="RKN11020.1"/>
    <property type="molecule type" value="Genomic_DNA"/>
</dbReference>
<dbReference type="EMBL" id="RBDY01000004">
    <property type="protein sequence ID" value="RKN25283.1"/>
    <property type="molecule type" value="Genomic_DNA"/>
</dbReference>
<keyword evidence="1" id="KW-0812">Transmembrane</keyword>